<proteinExistence type="predicted"/>
<gene>
    <name evidence="2" type="ORF">LVJ82_13045</name>
</gene>
<accession>A0ABY4DYQ9</accession>
<dbReference type="EMBL" id="CP091511">
    <property type="protein sequence ID" value="UOO88394.1"/>
    <property type="molecule type" value="Genomic_DNA"/>
</dbReference>
<evidence type="ECO:0000313" key="2">
    <source>
        <dbReference type="EMBL" id="UOO88394.1"/>
    </source>
</evidence>
<protein>
    <recommendedName>
        <fullName evidence="4">DUF2147 domain-containing protein</fullName>
    </recommendedName>
</protein>
<feature type="signal peptide" evidence="1">
    <location>
        <begin position="1"/>
        <end position="20"/>
    </location>
</feature>
<keyword evidence="1" id="KW-0732">Signal</keyword>
<dbReference type="RefSeq" id="WP_058357924.1">
    <property type="nucleotide sequence ID" value="NZ_CABKVG010000010.1"/>
</dbReference>
<evidence type="ECO:0000256" key="1">
    <source>
        <dbReference type="SAM" id="SignalP"/>
    </source>
</evidence>
<reference evidence="2 3" key="1">
    <citation type="journal article" date="2022" name="Res Sq">
        <title>Evolution of multicellular longitudinally dividing oral cavity symbionts (Neisseriaceae).</title>
        <authorList>
            <person name="Nyongesa S."/>
            <person name="Weber P."/>
            <person name="Bernet E."/>
            <person name="Pullido F."/>
            <person name="Nieckarz M."/>
            <person name="Delaby M."/>
            <person name="Nieves C."/>
            <person name="Viehboeck T."/>
            <person name="Krause N."/>
            <person name="Rivera-Millot A."/>
            <person name="Nakamura A."/>
            <person name="Vischer N."/>
            <person name="VanNieuwenhze M."/>
            <person name="Brun Y."/>
            <person name="Cava F."/>
            <person name="Bulgheresi S."/>
            <person name="Veyrier F."/>
        </authorList>
    </citation>
    <scope>NUCLEOTIDE SEQUENCE [LARGE SCALE GENOMIC DNA]</scope>
    <source>
        <strain evidence="2 3">SN4</strain>
    </source>
</reference>
<name>A0ABY4DYQ9_9NEIS</name>
<keyword evidence="3" id="KW-1185">Reference proteome</keyword>
<evidence type="ECO:0000313" key="3">
    <source>
        <dbReference type="Proteomes" id="UP000832011"/>
    </source>
</evidence>
<sequence>MKTSICLGLLVLGCSLAVQAAIGDPKDSGKWQLIAKDAFGQKTFMDTAHFQAGHPAQFLVKTDIVQCVSKYRMDTCTTVAMFEADCKQGKLKYVRDITRDVTGGVIKEWENHRAKMVYPPSGTSLETLLIRACQRNKKLI</sequence>
<organism evidence="2 3">
    <name type="scientific">Vitreoscilla massiliensis</name>
    <dbReference type="NCBI Taxonomy" id="1689272"/>
    <lineage>
        <taxon>Bacteria</taxon>
        <taxon>Pseudomonadati</taxon>
        <taxon>Pseudomonadota</taxon>
        <taxon>Betaproteobacteria</taxon>
        <taxon>Neisseriales</taxon>
        <taxon>Neisseriaceae</taxon>
        <taxon>Vitreoscilla</taxon>
    </lineage>
</organism>
<evidence type="ECO:0008006" key="4">
    <source>
        <dbReference type="Google" id="ProtNLM"/>
    </source>
</evidence>
<feature type="chain" id="PRO_5045739363" description="DUF2147 domain-containing protein" evidence="1">
    <location>
        <begin position="21"/>
        <end position="140"/>
    </location>
</feature>
<dbReference type="Proteomes" id="UP000832011">
    <property type="component" value="Chromosome"/>
</dbReference>